<gene>
    <name evidence="1" type="ORF">SAMN04490208_5472</name>
</gene>
<dbReference type="Gene3D" id="3.30.420.10">
    <property type="entry name" value="Ribonuclease H-like superfamily/Ribonuclease H"/>
    <property type="match status" value="1"/>
</dbReference>
<evidence type="ECO:0000313" key="1">
    <source>
        <dbReference type="EMBL" id="SDO93585.1"/>
    </source>
</evidence>
<protein>
    <submittedName>
        <fullName evidence="1">Uncharacterized protein</fullName>
    </submittedName>
</protein>
<organism evidence="1 2">
    <name type="scientific">Pseudomonas poae</name>
    <dbReference type="NCBI Taxonomy" id="200451"/>
    <lineage>
        <taxon>Bacteria</taxon>
        <taxon>Pseudomonadati</taxon>
        <taxon>Pseudomonadota</taxon>
        <taxon>Gammaproteobacteria</taxon>
        <taxon>Pseudomonadales</taxon>
        <taxon>Pseudomonadaceae</taxon>
        <taxon>Pseudomonas</taxon>
    </lineage>
</organism>
<dbReference type="SUPFAM" id="SSF53098">
    <property type="entry name" value="Ribonuclease H-like"/>
    <property type="match status" value="1"/>
</dbReference>
<keyword evidence="2" id="KW-1185">Reference proteome</keyword>
<accession>A0ABY0S945</accession>
<sequence length="167" mass="18947">MKLFLDCEFTQLNRDTKLISLALVSEAGHEYYVELTDTYQVGDCSDFVIHNVLPLLDLAEHGKTLVEAQSSLLAFLSNLEGPLEVCSDAPDWDWDLFCQLAYVNHRWPANVVNRATNLILIFRHLQADDIGNITLPELPHHALLDARLLADLYRRLTAGSYRGTEHE</sequence>
<name>A0ABY0S945_9PSED</name>
<reference evidence="1 2" key="1">
    <citation type="submission" date="2016-10" db="EMBL/GenBank/DDBJ databases">
        <authorList>
            <person name="Varghese N."/>
            <person name="Submissions S."/>
        </authorList>
    </citation>
    <scope>NUCLEOTIDE SEQUENCE [LARGE SCALE GENOMIC DNA]</scope>
    <source>
        <strain evidence="1 2">BS2776</strain>
    </source>
</reference>
<dbReference type="Proteomes" id="UP000181903">
    <property type="component" value="Chromosome I"/>
</dbReference>
<dbReference type="EMBL" id="LT629706">
    <property type="protein sequence ID" value="SDO93585.1"/>
    <property type="molecule type" value="Genomic_DNA"/>
</dbReference>
<proteinExistence type="predicted"/>
<evidence type="ECO:0000313" key="2">
    <source>
        <dbReference type="Proteomes" id="UP000181903"/>
    </source>
</evidence>
<dbReference type="InterPro" id="IPR012337">
    <property type="entry name" value="RNaseH-like_sf"/>
</dbReference>
<dbReference type="InterPro" id="IPR036397">
    <property type="entry name" value="RNaseH_sf"/>
</dbReference>